<keyword evidence="1" id="KW-0812">Transmembrane</keyword>
<keyword evidence="1" id="KW-0472">Membrane</keyword>
<evidence type="ECO:0000256" key="1">
    <source>
        <dbReference type="SAM" id="Phobius"/>
    </source>
</evidence>
<sequence>MSRRWIAVLVVLGVVGGLAAAHQWWLPHLASWLDVSGPLRRADYAMVMGGGVENRPVLAAVLYRKRWVDRILISEIRPIPSRTRSLIPAEHELTKALLMRLGVPEDRIVLLRGNHAATFHEITSLRDVLAESPSVRVIIVTDSLHTRRTAWNVRHLLGPMADRVTFVGAPSERYDLRRWWQSGDGFFMVTSEYLKLVSYWILYGTGKWWVPGVIALILVLGMLRRHLTRYRRTHRLTQGTA</sequence>
<keyword evidence="1" id="KW-1133">Transmembrane helix</keyword>
<proteinExistence type="predicted"/>
<dbReference type="Pfam" id="PF02698">
    <property type="entry name" value="DUF218"/>
    <property type="match status" value="1"/>
</dbReference>
<accession>A0A286RHK3</accession>
<dbReference type="EMBL" id="CP018477">
    <property type="protein sequence ID" value="ASV75438.1"/>
    <property type="molecule type" value="Genomic_DNA"/>
</dbReference>
<dbReference type="InterPro" id="IPR003848">
    <property type="entry name" value="DUF218"/>
</dbReference>
<dbReference type="AlphaFoldDB" id="A0A286RHK3"/>
<evidence type="ECO:0000313" key="4">
    <source>
        <dbReference type="Proteomes" id="UP000215086"/>
    </source>
</evidence>
<name>A0A286RHK3_9BACT</name>
<feature type="domain" description="DUF218" evidence="2">
    <location>
        <begin position="43"/>
        <end position="171"/>
    </location>
</feature>
<dbReference type="Proteomes" id="UP000215086">
    <property type="component" value="Chromosome"/>
</dbReference>
<gene>
    <name evidence="3" type="ORF">THTE_2836</name>
</gene>
<dbReference type="CDD" id="cd06259">
    <property type="entry name" value="YdcF-like"/>
    <property type="match status" value="1"/>
</dbReference>
<protein>
    <recommendedName>
        <fullName evidence="2">DUF218 domain-containing protein</fullName>
    </recommendedName>
</protein>
<evidence type="ECO:0000259" key="2">
    <source>
        <dbReference type="Pfam" id="PF02698"/>
    </source>
</evidence>
<dbReference type="OrthoDB" id="9782395at2"/>
<evidence type="ECO:0000313" key="3">
    <source>
        <dbReference type="EMBL" id="ASV75438.1"/>
    </source>
</evidence>
<feature type="transmembrane region" description="Helical" evidence="1">
    <location>
        <begin position="208"/>
        <end position="227"/>
    </location>
</feature>
<organism evidence="3 4">
    <name type="scientific">Thermogutta terrifontis</name>
    <dbReference type="NCBI Taxonomy" id="1331910"/>
    <lineage>
        <taxon>Bacteria</taxon>
        <taxon>Pseudomonadati</taxon>
        <taxon>Planctomycetota</taxon>
        <taxon>Planctomycetia</taxon>
        <taxon>Pirellulales</taxon>
        <taxon>Thermoguttaceae</taxon>
        <taxon>Thermogutta</taxon>
    </lineage>
</organism>
<dbReference type="KEGG" id="ttf:THTE_2836"/>
<keyword evidence="4" id="KW-1185">Reference proteome</keyword>
<reference evidence="3 4" key="1">
    <citation type="journal article" name="Front. Microbiol.">
        <title>Sugar Metabolism of the First Thermophilic Planctomycete Thermogutta terrifontis: Comparative Genomic and Transcriptomic Approaches.</title>
        <authorList>
            <person name="Elcheninov A.G."/>
            <person name="Menzel P."/>
            <person name="Gudbergsdottir S.R."/>
            <person name="Slesarev A.I."/>
            <person name="Kadnikov V.V."/>
            <person name="Krogh A."/>
            <person name="Bonch-Osmolovskaya E.A."/>
            <person name="Peng X."/>
            <person name="Kublanov I.V."/>
        </authorList>
    </citation>
    <scope>NUCLEOTIDE SEQUENCE [LARGE SCALE GENOMIC DNA]</scope>
    <source>
        <strain evidence="3 4">R1</strain>
    </source>
</reference>
<dbReference type="RefSeq" id="WP_157732031.1">
    <property type="nucleotide sequence ID" value="NZ_CP018477.1"/>
</dbReference>